<organism evidence="3">
    <name type="scientific">Caulobacter sp. (strain K31)</name>
    <dbReference type="NCBI Taxonomy" id="366602"/>
    <lineage>
        <taxon>Bacteria</taxon>
        <taxon>Pseudomonadati</taxon>
        <taxon>Pseudomonadota</taxon>
        <taxon>Alphaproteobacteria</taxon>
        <taxon>Caulobacterales</taxon>
        <taxon>Caulobacteraceae</taxon>
        <taxon>Caulobacter</taxon>
    </lineage>
</organism>
<name>B0T629_CAUSK</name>
<dbReference type="STRING" id="366602.Caul_3483"/>
<sequence length="453" mass="51028">MRAERQALYDFIKAQFHDLGADGFQEWWHSLDEETFELVEQALSDPGFGLNPHQIMPDGEWRIWALFMGRGGGKTYAASKGSNVLAEEVFPGGTGILVGATVKDVRDTMIEGESGIIATARPGFVPHYNKHDNVLIWPNGSKALIRTADNPEDIRGPTVNWAWADELVKWRSEKSWDNLNRCVRNLHENGTKIIVTTTPKKAKQWIKDIESLPGTIVSRASSLDNPHMDAAYLEGIRREAETGSARAREEIFGEWIEGDGELWTEKSIEEMRQRPSVSLEVMAKSMDRRYISVDPSSGKHDETGIMLMGKKAGRVYVLADFTSGGNINQWTDEIVQLAKSYLQPGDIILLEVNMNAAAQNVLEQKDRSLRIVPVTATRSKWHRAEEAFSHCQSGHVVFWHTHPKLELQLREWEPEMKKSPDRGDAFTQGVNYAMGTHGRGLSVPFFTIQGFNR</sequence>
<dbReference type="eggNOG" id="COG5323">
    <property type="taxonomic scope" value="Bacteria"/>
</dbReference>
<dbReference type="Pfam" id="PF03237">
    <property type="entry name" value="Terminase_6N"/>
    <property type="match status" value="1"/>
</dbReference>
<dbReference type="Pfam" id="PF17289">
    <property type="entry name" value="Terminase_6C"/>
    <property type="match status" value="1"/>
</dbReference>
<dbReference type="EMBL" id="CP000927">
    <property type="protein sequence ID" value="ABZ72610.1"/>
    <property type="molecule type" value="Genomic_DNA"/>
</dbReference>
<dbReference type="AlphaFoldDB" id="B0T629"/>
<reference evidence="3" key="1">
    <citation type="submission" date="2008-01" db="EMBL/GenBank/DDBJ databases">
        <title>Complete sequence of chromosome of Caulobacter sp. K31.</title>
        <authorList>
            <consortium name="US DOE Joint Genome Institute"/>
            <person name="Copeland A."/>
            <person name="Lucas S."/>
            <person name="Lapidus A."/>
            <person name="Barry K."/>
            <person name="Glavina del Rio T."/>
            <person name="Dalin E."/>
            <person name="Tice H."/>
            <person name="Pitluck S."/>
            <person name="Bruce D."/>
            <person name="Goodwin L."/>
            <person name="Thompson L.S."/>
            <person name="Brettin T."/>
            <person name="Detter J.C."/>
            <person name="Han C."/>
            <person name="Schmutz J."/>
            <person name="Larimer F."/>
            <person name="Land M."/>
            <person name="Hauser L."/>
            <person name="Kyrpides N."/>
            <person name="Kim E."/>
            <person name="Stephens C."/>
            <person name="Richardson P."/>
        </authorList>
    </citation>
    <scope>NUCLEOTIDE SEQUENCE [LARGE SCALE GENOMIC DNA]</scope>
    <source>
        <strain evidence="3">K31</strain>
    </source>
</reference>
<evidence type="ECO:0000313" key="3">
    <source>
        <dbReference type="EMBL" id="ABZ72610.1"/>
    </source>
</evidence>
<dbReference type="HOGENOM" id="CLU_034922_0_0_5"/>
<dbReference type="InterPro" id="IPR027417">
    <property type="entry name" value="P-loop_NTPase"/>
</dbReference>
<dbReference type="Gene3D" id="3.40.50.300">
    <property type="entry name" value="P-loop containing nucleotide triphosphate hydrolases"/>
    <property type="match status" value="1"/>
</dbReference>
<gene>
    <name evidence="3" type="ordered locus">Caul_3483</name>
</gene>
<evidence type="ECO:0000256" key="1">
    <source>
        <dbReference type="ARBA" id="ARBA00022612"/>
    </source>
</evidence>
<dbReference type="KEGG" id="cak:Caul_3483"/>
<keyword evidence="1" id="KW-1188">Viral release from host cell</keyword>
<feature type="domain" description="Terminase large subunit gp17-like C-terminal" evidence="2">
    <location>
        <begin position="291"/>
        <end position="417"/>
    </location>
</feature>
<protein>
    <recommendedName>
        <fullName evidence="2">Terminase large subunit gp17-like C-terminal domain-containing protein</fullName>
    </recommendedName>
</protein>
<evidence type="ECO:0000259" key="2">
    <source>
        <dbReference type="Pfam" id="PF17289"/>
    </source>
</evidence>
<dbReference type="OrthoDB" id="4519042at2"/>
<dbReference type="InterPro" id="IPR035421">
    <property type="entry name" value="Terminase_6C"/>
</dbReference>
<accession>B0T629</accession>
<proteinExistence type="predicted"/>